<proteinExistence type="predicted"/>
<comment type="caution">
    <text evidence="2">The sequence shown here is derived from an EMBL/GenBank/DDBJ whole genome shotgun (WGS) entry which is preliminary data.</text>
</comment>
<feature type="region of interest" description="Disordered" evidence="1">
    <location>
        <begin position="1"/>
        <end position="31"/>
    </location>
</feature>
<sequence>MARNRSLETSPPNGPFTGVAGRSGGPPRVMGRRYHKLADGRVYLELVDVSSHFHNDHSSENKVCSIHPIGHIPPFRYPAEPPSAAAATTPVQPGAEAPAQEPREARRSRWLHWHLTKPKLPAAQQ</sequence>
<keyword evidence="3" id="KW-1185">Reference proteome</keyword>
<feature type="region of interest" description="Disordered" evidence="1">
    <location>
        <begin position="75"/>
        <end position="108"/>
    </location>
</feature>
<reference evidence="2" key="1">
    <citation type="submission" date="2023-02" db="EMBL/GenBank/DDBJ databases">
        <authorList>
            <person name="Palmer J.M."/>
        </authorList>
    </citation>
    <scope>NUCLEOTIDE SEQUENCE</scope>
    <source>
        <strain evidence="2">FW57</strain>
    </source>
</reference>
<dbReference type="AlphaFoldDB" id="A0AAD4EWI1"/>
<protein>
    <submittedName>
        <fullName evidence="2">Uncharacterized protein</fullName>
    </submittedName>
</protein>
<dbReference type="Proteomes" id="UP001197093">
    <property type="component" value="Unassembled WGS sequence"/>
</dbReference>
<evidence type="ECO:0000313" key="3">
    <source>
        <dbReference type="Proteomes" id="UP001197093"/>
    </source>
</evidence>
<gene>
    <name evidence="2" type="ORF">NEMBOFW57_004990</name>
</gene>
<feature type="compositionally biased region" description="Low complexity" evidence="1">
    <location>
        <begin position="82"/>
        <end position="100"/>
    </location>
</feature>
<name>A0AAD4EWI1_9PEZI</name>
<accession>A0AAD4EWI1</accession>
<evidence type="ECO:0000313" key="2">
    <source>
        <dbReference type="EMBL" id="KAG7288636.1"/>
    </source>
</evidence>
<organism evidence="2 3">
    <name type="scientific">Staphylotrichum longicolle</name>
    <dbReference type="NCBI Taxonomy" id="669026"/>
    <lineage>
        <taxon>Eukaryota</taxon>
        <taxon>Fungi</taxon>
        <taxon>Dikarya</taxon>
        <taxon>Ascomycota</taxon>
        <taxon>Pezizomycotina</taxon>
        <taxon>Sordariomycetes</taxon>
        <taxon>Sordariomycetidae</taxon>
        <taxon>Sordariales</taxon>
        <taxon>Chaetomiaceae</taxon>
        <taxon>Staphylotrichum</taxon>
    </lineage>
</organism>
<dbReference type="EMBL" id="JAHCVI010000002">
    <property type="protein sequence ID" value="KAG7288636.1"/>
    <property type="molecule type" value="Genomic_DNA"/>
</dbReference>
<evidence type="ECO:0000256" key="1">
    <source>
        <dbReference type="SAM" id="MobiDB-lite"/>
    </source>
</evidence>